<dbReference type="Proteomes" id="UP001410394">
    <property type="component" value="Unassembled WGS sequence"/>
</dbReference>
<keyword evidence="3" id="KW-1185">Reference proteome</keyword>
<organism evidence="2 3">
    <name type="scientific">Uliginosibacterium sediminicola</name>
    <dbReference type="NCBI Taxonomy" id="2024550"/>
    <lineage>
        <taxon>Bacteria</taxon>
        <taxon>Pseudomonadati</taxon>
        <taxon>Pseudomonadota</taxon>
        <taxon>Betaproteobacteria</taxon>
        <taxon>Rhodocyclales</taxon>
        <taxon>Zoogloeaceae</taxon>
        <taxon>Uliginosibacterium</taxon>
    </lineage>
</organism>
<accession>A0ABU9YYJ8</accession>
<evidence type="ECO:0000259" key="1">
    <source>
        <dbReference type="PROSITE" id="PS51787"/>
    </source>
</evidence>
<dbReference type="InterPro" id="IPR046336">
    <property type="entry name" value="Lon_prtase_N_sf"/>
</dbReference>
<reference evidence="2 3" key="1">
    <citation type="journal article" date="2018" name="Int. J. Syst. Evol. Microbiol.">
        <title>Uliginosibacterium sediminicola sp. nov., isolated from freshwater sediment.</title>
        <authorList>
            <person name="Hwang W.M."/>
            <person name="Kim S.M."/>
            <person name="Kang K."/>
            <person name="Ahn T.Y."/>
        </authorList>
    </citation>
    <scope>NUCLEOTIDE SEQUENCE [LARGE SCALE GENOMIC DNA]</scope>
    <source>
        <strain evidence="2 3">M1-21</strain>
    </source>
</reference>
<dbReference type="RefSeq" id="WP_345919546.1">
    <property type="nucleotide sequence ID" value="NZ_JBDIVE010000004.1"/>
</dbReference>
<dbReference type="InterPro" id="IPR003111">
    <property type="entry name" value="Lon_prtase_N"/>
</dbReference>
<evidence type="ECO:0000313" key="2">
    <source>
        <dbReference type="EMBL" id="MEN3068777.1"/>
    </source>
</evidence>
<dbReference type="EMBL" id="JBDIVE010000004">
    <property type="protein sequence ID" value="MEN3068777.1"/>
    <property type="molecule type" value="Genomic_DNA"/>
</dbReference>
<dbReference type="Pfam" id="PF02190">
    <property type="entry name" value="LON_substr_bdg"/>
    <property type="match status" value="1"/>
</dbReference>
<feature type="domain" description="Lon N-terminal" evidence="1">
    <location>
        <begin position="15"/>
        <end position="204"/>
    </location>
</feature>
<name>A0ABU9YYJ8_9RHOO</name>
<protein>
    <submittedName>
        <fullName evidence="2">LON peptidase substrate-binding domain-containing protein</fullName>
    </submittedName>
</protein>
<comment type="caution">
    <text evidence="2">The sequence shown here is derived from an EMBL/GenBank/DDBJ whole genome shotgun (WGS) entry which is preliminary data.</text>
</comment>
<sequence>MAADHPDAAFAQGESAVLPIFPLGNVLLPGGRMKLRIFEARYMDMVARCMQAMLPFGICLIEQGREVGEAATPHAVGVEAHIVDWDMQQQGVLGITVQGGRRFRIAAHRVTPENTVTADVHWLAEQDLVVPTQYSALQNLLRLIAADKGKEVIVAPYDFEHACWLAYRFIEVLPIPPLARLRLLELDDAQMRLDILHTYLREHGLIK</sequence>
<dbReference type="SUPFAM" id="SSF88697">
    <property type="entry name" value="PUA domain-like"/>
    <property type="match status" value="1"/>
</dbReference>
<dbReference type="InterPro" id="IPR015947">
    <property type="entry name" value="PUA-like_sf"/>
</dbReference>
<evidence type="ECO:0000313" key="3">
    <source>
        <dbReference type="Proteomes" id="UP001410394"/>
    </source>
</evidence>
<dbReference type="PROSITE" id="PS51787">
    <property type="entry name" value="LON_N"/>
    <property type="match status" value="1"/>
</dbReference>
<proteinExistence type="predicted"/>
<dbReference type="SMART" id="SM00464">
    <property type="entry name" value="LON"/>
    <property type="match status" value="1"/>
</dbReference>
<dbReference type="PANTHER" id="PTHR46732:SF8">
    <property type="entry name" value="ATP-DEPENDENT PROTEASE LA (LON) DOMAIN PROTEIN"/>
    <property type="match status" value="1"/>
</dbReference>
<dbReference type="PANTHER" id="PTHR46732">
    <property type="entry name" value="ATP-DEPENDENT PROTEASE LA (LON) DOMAIN PROTEIN"/>
    <property type="match status" value="1"/>
</dbReference>
<dbReference type="Gene3D" id="2.30.130.40">
    <property type="entry name" value="LON domain-like"/>
    <property type="match status" value="1"/>
</dbReference>
<gene>
    <name evidence="2" type="ORF">ABDB84_09825</name>
</gene>
<dbReference type="Gene3D" id="1.10.4060.10">
    <property type="entry name" value="BPP1347 like domain"/>
    <property type="match status" value="1"/>
</dbReference>